<dbReference type="RefSeq" id="WP_215821745.1">
    <property type="nucleotide sequence ID" value="NZ_JAGSOY010000081.1"/>
</dbReference>
<dbReference type="SUPFAM" id="SSF111369">
    <property type="entry name" value="HlyD-like secretion proteins"/>
    <property type="match status" value="1"/>
</dbReference>
<protein>
    <submittedName>
        <fullName evidence="3">HlyD family efflux transporter periplasmic adaptor subunit</fullName>
    </submittedName>
</protein>
<evidence type="ECO:0000313" key="4">
    <source>
        <dbReference type="Proteomes" id="UP000690515"/>
    </source>
</evidence>
<dbReference type="Gene3D" id="1.10.287.470">
    <property type="entry name" value="Helix hairpin bin"/>
    <property type="match status" value="1"/>
</dbReference>
<accession>A0ABS5ZHK0</accession>
<organism evidence="3 4">
    <name type="scientific">Zooshikella harenae</name>
    <dbReference type="NCBI Taxonomy" id="2827238"/>
    <lineage>
        <taxon>Bacteria</taxon>
        <taxon>Pseudomonadati</taxon>
        <taxon>Pseudomonadota</taxon>
        <taxon>Gammaproteobacteria</taxon>
        <taxon>Oceanospirillales</taxon>
        <taxon>Zooshikellaceae</taxon>
        <taxon>Zooshikella</taxon>
    </lineage>
</organism>
<dbReference type="Proteomes" id="UP000690515">
    <property type="component" value="Unassembled WGS sequence"/>
</dbReference>
<dbReference type="Gene3D" id="2.40.50.100">
    <property type="match status" value="1"/>
</dbReference>
<sequence>MDTPKVQLNKEAQRLNQIKETTDDHKFQRLLELLSLESELRLLEKKVDLYFTISNETIRLVPYDQSVVFTCQQAHPSKKSNKNPIYSFSAVTVSSLSTIDKESPFIIWLHTVIYHVAKHYSLTELLEINPGMLSDDLRSEWCHWCPGHVLWCPLLDKEKRLLGGVWLIRRALWEQNDKVILTRLMEAYAYTWQVLSPKHSFQQQIKRIVAGRKKWIALALLMISIIPVRLSVLASAQVVARQPILVTAPLEGVIKEIMVQPNQNVAKGDLLFTLDDTVIRNQHSLALKAYDVARANYMRASQQAFADVRSKAELAVLKATLAEKKAEADYQQALMERIRIVAQHSGVVVFSDPNEWIGKPVVVGEKIMTIADIHDTWLDIWLPVDDAVNLESGAPLRLFLNVDPLNSIPAKLEQTSYEAELSPKDILAYRLKASFQSDEQLPRLGLKGVAKIYAEYVPLVYYIFRRPLSEARRWFGL</sequence>
<evidence type="ECO:0000256" key="1">
    <source>
        <dbReference type="ARBA" id="ARBA00004196"/>
    </source>
</evidence>
<keyword evidence="2" id="KW-0175">Coiled coil</keyword>
<gene>
    <name evidence="3" type="ORF">KCG35_20580</name>
</gene>
<comment type="caution">
    <text evidence="3">The sequence shown here is derived from an EMBL/GenBank/DDBJ whole genome shotgun (WGS) entry which is preliminary data.</text>
</comment>
<dbReference type="PANTHER" id="PTHR32347">
    <property type="entry name" value="EFFLUX SYSTEM COMPONENT YKNX-RELATED"/>
    <property type="match status" value="1"/>
</dbReference>
<keyword evidence="4" id="KW-1185">Reference proteome</keyword>
<reference evidence="3 4" key="1">
    <citation type="submission" date="2021-04" db="EMBL/GenBank/DDBJ databases">
        <authorList>
            <person name="Pira H."/>
            <person name="Risdian C."/>
            <person name="Wink J."/>
        </authorList>
    </citation>
    <scope>NUCLEOTIDE SEQUENCE [LARGE SCALE GENOMIC DNA]</scope>
    <source>
        <strain evidence="3 4">WH53</strain>
    </source>
</reference>
<dbReference type="PANTHER" id="PTHR32347:SF23">
    <property type="entry name" value="BLL5650 PROTEIN"/>
    <property type="match status" value="1"/>
</dbReference>
<dbReference type="InterPro" id="IPR050465">
    <property type="entry name" value="UPF0194_transport"/>
</dbReference>
<dbReference type="Gene3D" id="2.40.30.170">
    <property type="match status" value="1"/>
</dbReference>
<evidence type="ECO:0000256" key="2">
    <source>
        <dbReference type="ARBA" id="ARBA00023054"/>
    </source>
</evidence>
<comment type="subcellular location">
    <subcellularLocation>
        <location evidence="1">Cell envelope</location>
    </subcellularLocation>
</comment>
<dbReference type="EMBL" id="JAGSOY010000081">
    <property type="protein sequence ID" value="MBU2713459.1"/>
    <property type="molecule type" value="Genomic_DNA"/>
</dbReference>
<name>A0ABS5ZHK0_9GAMM</name>
<evidence type="ECO:0000313" key="3">
    <source>
        <dbReference type="EMBL" id="MBU2713459.1"/>
    </source>
</evidence>
<proteinExistence type="predicted"/>